<name>A0A284VJW6_9EURY</name>
<protein>
    <submittedName>
        <fullName evidence="9">Uncharacterized protein</fullName>
    </submittedName>
</protein>
<keyword evidence="5 6" id="KW-0472">Membrane</keyword>
<feature type="transmembrane region" description="Helical" evidence="6">
    <location>
        <begin position="53"/>
        <end position="74"/>
    </location>
</feature>
<keyword evidence="2" id="KW-1003">Cell membrane</keyword>
<feature type="domain" description="DUF5698" evidence="8">
    <location>
        <begin position="41"/>
        <end position="98"/>
    </location>
</feature>
<accession>A0A284VJW6</accession>
<dbReference type="InterPro" id="IPR019264">
    <property type="entry name" value="DUF2179"/>
</dbReference>
<evidence type="ECO:0000313" key="9">
    <source>
        <dbReference type="EMBL" id="SNQ59551.1"/>
    </source>
</evidence>
<dbReference type="Gene3D" id="3.30.70.120">
    <property type="match status" value="1"/>
</dbReference>
<feature type="domain" description="DUF2179" evidence="7">
    <location>
        <begin position="131"/>
        <end position="180"/>
    </location>
</feature>
<evidence type="ECO:0000256" key="6">
    <source>
        <dbReference type="SAM" id="Phobius"/>
    </source>
</evidence>
<dbReference type="AlphaFoldDB" id="A0A284VJW6"/>
<evidence type="ECO:0000256" key="4">
    <source>
        <dbReference type="ARBA" id="ARBA00022989"/>
    </source>
</evidence>
<keyword evidence="10" id="KW-1185">Reference proteome</keyword>
<dbReference type="RefSeq" id="WP_218837873.1">
    <property type="nucleotide sequence ID" value="NZ_FZMP01000027.1"/>
</dbReference>
<sequence>MRLYIKSEMYGIALFNSELFAWIILPLLIFIARVFDVTFGTMRIIFVSRGEKFLAPFFGFFEIMIWLFAIGQVMQNFTNVAYYIAYAGGFAMGNFVGIYIEDKMAMGTLVIRIITKKDASNLMGALKSNNYGVTSIDAEGATGKVKIIFTVIKRKDVNKVVGMIKQFNPKAFFSIEEVRAASEGIFPSPKPRFGILGIFKLNRPGK</sequence>
<proteinExistence type="inferred from homology"/>
<feature type="transmembrane region" description="Helical" evidence="6">
    <location>
        <begin position="80"/>
        <end position="100"/>
    </location>
</feature>
<dbReference type="Pfam" id="PF10035">
    <property type="entry name" value="DUF2179"/>
    <property type="match status" value="1"/>
</dbReference>
<evidence type="ECO:0000256" key="5">
    <source>
        <dbReference type="ARBA" id="ARBA00023136"/>
    </source>
</evidence>
<feature type="transmembrane region" description="Helical" evidence="6">
    <location>
        <begin position="20"/>
        <end position="41"/>
    </location>
</feature>
<dbReference type="Pfam" id="PF18955">
    <property type="entry name" value="DUF5698"/>
    <property type="match status" value="1"/>
</dbReference>
<evidence type="ECO:0000259" key="8">
    <source>
        <dbReference type="Pfam" id="PF18955"/>
    </source>
</evidence>
<evidence type="ECO:0000259" key="7">
    <source>
        <dbReference type="Pfam" id="PF10035"/>
    </source>
</evidence>
<evidence type="ECO:0000313" key="10">
    <source>
        <dbReference type="Proteomes" id="UP000218615"/>
    </source>
</evidence>
<evidence type="ECO:0000256" key="3">
    <source>
        <dbReference type="ARBA" id="ARBA00022692"/>
    </source>
</evidence>
<comment type="subcellular location">
    <subcellularLocation>
        <location evidence="1">Cell membrane</location>
        <topology evidence="1">Multi-pass membrane protein</topology>
    </subcellularLocation>
</comment>
<dbReference type="STRING" id="1392998.ANME2D_03395"/>
<dbReference type="NCBIfam" id="NF003191">
    <property type="entry name" value="PRK04164.1-2"/>
    <property type="match status" value="1"/>
</dbReference>
<dbReference type="OrthoDB" id="146491at2157"/>
<evidence type="ECO:0000256" key="1">
    <source>
        <dbReference type="ARBA" id="ARBA00004651"/>
    </source>
</evidence>
<reference evidence="10" key="1">
    <citation type="submission" date="2017-06" db="EMBL/GenBank/DDBJ databases">
        <authorList>
            <person name="Cremers G."/>
        </authorList>
    </citation>
    <scope>NUCLEOTIDE SEQUENCE [LARGE SCALE GENOMIC DNA]</scope>
</reference>
<dbReference type="CDD" id="cd16381">
    <property type="entry name" value="YitT_C_like_1"/>
    <property type="match status" value="1"/>
</dbReference>
<dbReference type="GO" id="GO:0005886">
    <property type="term" value="C:plasma membrane"/>
    <property type="evidence" value="ECO:0007669"/>
    <property type="project" value="UniProtKB-SubCell"/>
</dbReference>
<dbReference type="EMBL" id="FZMP01000027">
    <property type="protein sequence ID" value="SNQ59551.1"/>
    <property type="molecule type" value="Genomic_DNA"/>
</dbReference>
<dbReference type="HAMAP" id="MF_01515">
    <property type="entry name" value="UPF0316"/>
    <property type="match status" value="1"/>
</dbReference>
<evidence type="ECO:0000256" key="2">
    <source>
        <dbReference type="ARBA" id="ARBA00022475"/>
    </source>
</evidence>
<keyword evidence="3 6" id="KW-0812">Transmembrane</keyword>
<dbReference type="InterPro" id="IPR015867">
    <property type="entry name" value="N-reg_PII/ATP_PRibTrfase_C"/>
</dbReference>
<gene>
    <name evidence="9" type="ORF">MNV_1220001</name>
</gene>
<dbReference type="InterPro" id="IPR022930">
    <property type="entry name" value="UPF0316"/>
</dbReference>
<organism evidence="9 10">
    <name type="scientific">Candidatus Methanoperedens nitratireducens</name>
    <dbReference type="NCBI Taxonomy" id="1392998"/>
    <lineage>
        <taxon>Archaea</taxon>
        <taxon>Methanobacteriati</taxon>
        <taxon>Methanobacteriota</taxon>
        <taxon>Stenosarchaea group</taxon>
        <taxon>Methanomicrobia</taxon>
        <taxon>Methanosarcinales</taxon>
        <taxon>ANME-2 cluster</taxon>
        <taxon>Candidatus Methanoperedentaceae</taxon>
        <taxon>Candidatus Methanoperedens</taxon>
    </lineage>
</organism>
<keyword evidence="4 6" id="KW-1133">Transmembrane helix</keyword>
<dbReference type="InterPro" id="IPR044035">
    <property type="entry name" value="DUF5698"/>
</dbReference>
<dbReference type="Proteomes" id="UP000218615">
    <property type="component" value="Unassembled WGS sequence"/>
</dbReference>
<dbReference type="PANTHER" id="PTHR40060:SF1">
    <property type="entry name" value="UPF0316 PROTEIN YEBE"/>
    <property type="match status" value="1"/>
</dbReference>
<dbReference type="PANTHER" id="PTHR40060">
    <property type="entry name" value="UPF0316 PROTEIN YEBE"/>
    <property type="match status" value="1"/>
</dbReference>